<evidence type="ECO:0000256" key="1">
    <source>
        <dbReference type="SAM" id="Phobius"/>
    </source>
</evidence>
<sequence length="200" mass="23235">MTLLVLVHHTVLAYCRYGHFNRKHYLWSSAPIIDPHRWIGFDILQDFNDTYFMSLTFLVSGLFVLPSLQRKGTYRYVKDRIWRLGLPFVVCVTLIMPLAYYPSIRQTGADLSFGQYWLGYFTRFGWPGGPAWFIWFLLTLDLMCSALIRLWPMLPQKLARVPDLIVNHPVRCLAALLVAACAIYLPVLVVVGSEQWFRVC</sequence>
<feature type="transmembrane region" description="Helical" evidence="1">
    <location>
        <begin position="51"/>
        <end position="69"/>
    </location>
</feature>
<accession>A0A7W4JFF1</accession>
<organism evidence="2 3">
    <name type="scientific">Gluconacetobacter tumulicola</name>
    <dbReference type="NCBI Taxonomy" id="1017177"/>
    <lineage>
        <taxon>Bacteria</taxon>
        <taxon>Pseudomonadati</taxon>
        <taxon>Pseudomonadota</taxon>
        <taxon>Alphaproteobacteria</taxon>
        <taxon>Acetobacterales</taxon>
        <taxon>Acetobacteraceae</taxon>
        <taxon>Gluconacetobacter</taxon>
    </lineage>
</organism>
<dbReference type="PANTHER" id="PTHR36927">
    <property type="entry name" value="BLR4337 PROTEIN"/>
    <property type="match status" value="1"/>
</dbReference>
<keyword evidence="1" id="KW-0812">Transmembrane</keyword>
<keyword evidence="1" id="KW-0472">Membrane</keyword>
<keyword evidence="1" id="KW-1133">Transmembrane helix</keyword>
<keyword evidence="3" id="KW-1185">Reference proteome</keyword>
<dbReference type="AlphaFoldDB" id="A0A7W4JFF1"/>
<proteinExistence type="predicted"/>
<name>A0A7W4JFF1_9PROT</name>
<gene>
    <name evidence="2" type="ORF">HLH29_14085</name>
</gene>
<dbReference type="Proteomes" id="UP000525623">
    <property type="component" value="Unassembled WGS sequence"/>
</dbReference>
<dbReference type="InterPro" id="IPR050623">
    <property type="entry name" value="Glucan_succinyl_AcylTrfase"/>
</dbReference>
<dbReference type="EMBL" id="JABEQL010000020">
    <property type="protein sequence ID" value="MBB2180277.1"/>
    <property type="molecule type" value="Genomic_DNA"/>
</dbReference>
<dbReference type="PANTHER" id="PTHR36927:SF4">
    <property type="entry name" value="BLR5718 PROTEIN"/>
    <property type="match status" value="1"/>
</dbReference>
<comment type="caution">
    <text evidence="2">The sequence shown here is derived from an EMBL/GenBank/DDBJ whole genome shotgun (WGS) entry which is preliminary data.</text>
</comment>
<dbReference type="GO" id="GO:0016746">
    <property type="term" value="F:acyltransferase activity"/>
    <property type="evidence" value="ECO:0007669"/>
    <property type="project" value="UniProtKB-KW"/>
</dbReference>
<feature type="transmembrane region" description="Helical" evidence="1">
    <location>
        <begin position="81"/>
        <end position="101"/>
    </location>
</feature>
<protein>
    <submittedName>
        <fullName evidence="2">Acyltransferase family protein</fullName>
    </submittedName>
</protein>
<evidence type="ECO:0000313" key="3">
    <source>
        <dbReference type="Proteomes" id="UP000525623"/>
    </source>
</evidence>
<feature type="transmembrane region" description="Helical" evidence="1">
    <location>
        <begin position="132"/>
        <end position="151"/>
    </location>
</feature>
<reference evidence="2 3" key="1">
    <citation type="submission" date="2020-04" db="EMBL/GenBank/DDBJ databases">
        <title>Description of novel Gluconacetobacter.</title>
        <authorList>
            <person name="Sombolestani A."/>
        </authorList>
    </citation>
    <scope>NUCLEOTIDE SEQUENCE [LARGE SCALE GENOMIC DNA]</scope>
    <source>
        <strain evidence="2 3">LMG 27725</strain>
    </source>
</reference>
<feature type="transmembrane region" description="Helical" evidence="1">
    <location>
        <begin position="172"/>
        <end position="191"/>
    </location>
</feature>
<evidence type="ECO:0000313" key="2">
    <source>
        <dbReference type="EMBL" id="MBB2180277.1"/>
    </source>
</evidence>
<keyword evidence="2" id="KW-0808">Transferase</keyword>
<keyword evidence="2" id="KW-0012">Acyltransferase</keyword>